<dbReference type="AlphaFoldDB" id="A0AAV6LAJ5"/>
<proteinExistence type="predicted"/>
<gene>
    <name evidence="1" type="ORF">RHGRI_004961</name>
</gene>
<name>A0AAV6LAJ5_9ERIC</name>
<evidence type="ECO:0000313" key="2">
    <source>
        <dbReference type="Proteomes" id="UP000823749"/>
    </source>
</evidence>
<dbReference type="Proteomes" id="UP000823749">
    <property type="component" value="Chromosome 2"/>
</dbReference>
<comment type="caution">
    <text evidence="1">The sequence shown here is derived from an EMBL/GenBank/DDBJ whole genome shotgun (WGS) entry which is preliminary data.</text>
</comment>
<accession>A0AAV6LAJ5</accession>
<sequence length="180" mass="19788">MNHAVQTTELNVGGSIPHVMRVMDIAIERRTKQTRATVAAATMANSSQSRIRIRTTPKMSTMTMTIITTPIESCGIGNLLYPVHLLISHEHRKKTLVPRPVLFLRPLLPSFRPYIHPVDVAAAPITNLNGVLVAIRRPGSETQKKIQTQLGREQGTQMMCCVVLRSATGAALISKVCCKI</sequence>
<dbReference type="EMBL" id="JACTNZ010000002">
    <property type="protein sequence ID" value="KAG5562088.1"/>
    <property type="molecule type" value="Genomic_DNA"/>
</dbReference>
<protein>
    <submittedName>
        <fullName evidence="1">Uncharacterized protein</fullName>
    </submittedName>
</protein>
<reference evidence="1" key="1">
    <citation type="submission" date="2020-08" db="EMBL/GenBank/DDBJ databases">
        <title>Plant Genome Project.</title>
        <authorList>
            <person name="Zhang R.-G."/>
        </authorList>
    </citation>
    <scope>NUCLEOTIDE SEQUENCE</scope>
    <source>
        <strain evidence="1">WSP0</strain>
        <tissue evidence="1">Leaf</tissue>
    </source>
</reference>
<keyword evidence="2" id="KW-1185">Reference proteome</keyword>
<organism evidence="1 2">
    <name type="scientific">Rhododendron griersonianum</name>
    <dbReference type="NCBI Taxonomy" id="479676"/>
    <lineage>
        <taxon>Eukaryota</taxon>
        <taxon>Viridiplantae</taxon>
        <taxon>Streptophyta</taxon>
        <taxon>Embryophyta</taxon>
        <taxon>Tracheophyta</taxon>
        <taxon>Spermatophyta</taxon>
        <taxon>Magnoliopsida</taxon>
        <taxon>eudicotyledons</taxon>
        <taxon>Gunneridae</taxon>
        <taxon>Pentapetalae</taxon>
        <taxon>asterids</taxon>
        <taxon>Ericales</taxon>
        <taxon>Ericaceae</taxon>
        <taxon>Ericoideae</taxon>
        <taxon>Rhodoreae</taxon>
        <taxon>Rhododendron</taxon>
    </lineage>
</organism>
<evidence type="ECO:0000313" key="1">
    <source>
        <dbReference type="EMBL" id="KAG5562088.1"/>
    </source>
</evidence>